<organism evidence="3 4">
    <name type="scientific">Heterobasidion irregulare (strain TC 32-1)</name>
    <dbReference type="NCBI Taxonomy" id="747525"/>
    <lineage>
        <taxon>Eukaryota</taxon>
        <taxon>Fungi</taxon>
        <taxon>Dikarya</taxon>
        <taxon>Basidiomycota</taxon>
        <taxon>Agaricomycotina</taxon>
        <taxon>Agaricomycetes</taxon>
        <taxon>Russulales</taxon>
        <taxon>Bondarzewiaceae</taxon>
        <taxon>Heterobasidion</taxon>
        <taxon>Heterobasidion annosum species complex</taxon>
    </lineage>
</organism>
<feature type="transmembrane region" description="Helical" evidence="1">
    <location>
        <begin position="62"/>
        <end position="84"/>
    </location>
</feature>
<dbReference type="PANTHER" id="PTHR40465">
    <property type="entry name" value="CHROMOSOME 1, WHOLE GENOME SHOTGUN SEQUENCE"/>
    <property type="match status" value="1"/>
</dbReference>
<dbReference type="eggNOG" id="ENOG502RY7K">
    <property type="taxonomic scope" value="Eukaryota"/>
</dbReference>
<dbReference type="RefSeq" id="XP_009551269.1">
    <property type="nucleotide sequence ID" value="XM_009552974.1"/>
</dbReference>
<name>W4JSC4_HETIT</name>
<dbReference type="Pfam" id="PF20152">
    <property type="entry name" value="DUF6534"/>
    <property type="match status" value="1"/>
</dbReference>
<keyword evidence="4" id="KW-1185">Reference proteome</keyword>
<dbReference type="HOGENOM" id="CLU_046025_14_0_1"/>
<evidence type="ECO:0000256" key="1">
    <source>
        <dbReference type="SAM" id="Phobius"/>
    </source>
</evidence>
<dbReference type="KEGG" id="hir:HETIRDRAFT_247165"/>
<feature type="non-terminal residue" evidence="3">
    <location>
        <position position="1"/>
    </location>
</feature>
<accession>W4JSC4</accession>
<keyword evidence="1" id="KW-0472">Membrane</keyword>
<evidence type="ECO:0000259" key="2">
    <source>
        <dbReference type="Pfam" id="PF20152"/>
    </source>
</evidence>
<feature type="domain" description="DUF6534" evidence="2">
    <location>
        <begin position="72"/>
        <end position="150"/>
    </location>
</feature>
<dbReference type="EMBL" id="KI925464">
    <property type="protein sequence ID" value="ETW76349.1"/>
    <property type="molecule type" value="Genomic_DNA"/>
</dbReference>
<feature type="transmembrane region" description="Helical" evidence="1">
    <location>
        <begin position="104"/>
        <end position="124"/>
    </location>
</feature>
<evidence type="ECO:0000313" key="4">
    <source>
        <dbReference type="Proteomes" id="UP000030671"/>
    </source>
</evidence>
<dbReference type="STRING" id="747525.W4JSC4"/>
<evidence type="ECO:0000313" key="3">
    <source>
        <dbReference type="EMBL" id="ETW76349.1"/>
    </source>
</evidence>
<dbReference type="InterPro" id="IPR045339">
    <property type="entry name" value="DUF6534"/>
</dbReference>
<protein>
    <recommendedName>
        <fullName evidence="2">DUF6534 domain-containing protein</fullName>
    </recommendedName>
</protein>
<proteinExistence type="predicted"/>
<keyword evidence="1" id="KW-1133">Transmembrane helix</keyword>
<feature type="non-terminal residue" evidence="3">
    <location>
        <position position="150"/>
    </location>
</feature>
<dbReference type="GeneID" id="20669153"/>
<dbReference type="PANTHER" id="PTHR40465:SF1">
    <property type="entry name" value="DUF6534 DOMAIN-CONTAINING PROTEIN"/>
    <property type="match status" value="1"/>
</dbReference>
<dbReference type="AlphaFoldDB" id="W4JSC4"/>
<dbReference type="OrthoDB" id="3265526at2759"/>
<reference evidence="3 4" key="1">
    <citation type="journal article" date="2012" name="New Phytol.">
        <title>Insight into trade-off between wood decay and parasitism from the genome of a fungal forest pathogen.</title>
        <authorList>
            <person name="Olson A."/>
            <person name="Aerts A."/>
            <person name="Asiegbu F."/>
            <person name="Belbahri L."/>
            <person name="Bouzid O."/>
            <person name="Broberg A."/>
            <person name="Canback B."/>
            <person name="Coutinho P.M."/>
            <person name="Cullen D."/>
            <person name="Dalman K."/>
            <person name="Deflorio G."/>
            <person name="van Diepen L.T."/>
            <person name="Dunand C."/>
            <person name="Duplessis S."/>
            <person name="Durling M."/>
            <person name="Gonthier P."/>
            <person name="Grimwood J."/>
            <person name="Fossdal C.G."/>
            <person name="Hansson D."/>
            <person name="Henrissat B."/>
            <person name="Hietala A."/>
            <person name="Himmelstrand K."/>
            <person name="Hoffmeister D."/>
            <person name="Hogberg N."/>
            <person name="James T.Y."/>
            <person name="Karlsson M."/>
            <person name="Kohler A."/>
            <person name="Kues U."/>
            <person name="Lee Y.H."/>
            <person name="Lin Y.C."/>
            <person name="Lind M."/>
            <person name="Lindquist E."/>
            <person name="Lombard V."/>
            <person name="Lucas S."/>
            <person name="Lunden K."/>
            <person name="Morin E."/>
            <person name="Murat C."/>
            <person name="Park J."/>
            <person name="Raffaello T."/>
            <person name="Rouze P."/>
            <person name="Salamov A."/>
            <person name="Schmutz J."/>
            <person name="Solheim H."/>
            <person name="Stahlberg J."/>
            <person name="Velez H."/>
            <person name="de Vries R.P."/>
            <person name="Wiebenga A."/>
            <person name="Woodward S."/>
            <person name="Yakovlev I."/>
            <person name="Garbelotto M."/>
            <person name="Martin F."/>
            <person name="Grigoriev I.V."/>
            <person name="Stenlid J."/>
        </authorList>
    </citation>
    <scope>NUCLEOTIDE SEQUENCE [LARGE SCALE GENOMIC DNA]</scope>
    <source>
        <strain evidence="3 4">TC 32-1</strain>
    </source>
</reference>
<dbReference type="Proteomes" id="UP000030671">
    <property type="component" value="Unassembled WGS sequence"/>
</dbReference>
<dbReference type="InParanoid" id="W4JSC4"/>
<feature type="transmembrane region" description="Helical" evidence="1">
    <location>
        <begin position="21"/>
        <end position="42"/>
    </location>
</feature>
<keyword evidence="1" id="KW-0812">Transmembrane</keyword>
<gene>
    <name evidence="3" type="ORF">HETIRDRAFT_247165</name>
</gene>
<sequence>GIIGLMVQLFFGRRIWILTNSLWSFICIAALAVIECLAAIATSVAMLCMPDVLITSRIQSAVIVWLIAATIDDTLITVVLVTFLKRHKTGSPPTDDVIDRIIRLAIQTGLVTALWAVADLVLYITFVHIIFNYSLAELYTISLLSSLNSR</sequence>